<keyword evidence="4 8" id="KW-0812">Transmembrane</keyword>
<accession>A0A326RJN2</accession>
<dbReference type="Gene3D" id="2.40.170.20">
    <property type="entry name" value="TonB-dependent receptor, beta-barrel domain"/>
    <property type="match status" value="1"/>
</dbReference>
<evidence type="ECO:0000259" key="9">
    <source>
        <dbReference type="Pfam" id="PF07715"/>
    </source>
</evidence>
<evidence type="ECO:0000256" key="5">
    <source>
        <dbReference type="ARBA" id="ARBA00022729"/>
    </source>
</evidence>
<comment type="subcellular location">
    <subcellularLocation>
        <location evidence="1 8">Cell outer membrane</location>
        <topology evidence="1 8">Multi-pass membrane protein</topology>
    </subcellularLocation>
</comment>
<keyword evidence="2 8" id="KW-0813">Transport</keyword>
<dbReference type="GO" id="GO:0044718">
    <property type="term" value="P:siderophore transmembrane transport"/>
    <property type="evidence" value="ECO:0007669"/>
    <property type="project" value="TreeGrafter"/>
</dbReference>
<keyword evidence="10" id="KW-0675">Receptor</keyword>
<dbReference type="Gene3D" id="2.60.40.1120">
    <property type="entry name" value="Carboxypeptidase-like, regulatory domain"/>
    <property type="match status" value="1"/>
</dbReference>
<dbReference type="InterPro" id="IPR037066">
    <property type="entry name" value="Plug_dom_sf"/>
</dbReference>
<keyword evidence="3 8" id="KW-1134">Transmembrane beta strand</keyword>
<evidence type="ECO:0000256" key="2">
    <source>
        <dbReference type="ARBA" id="ARBA00022448"/>
    </source>
</evidence>
<dbReference type="GO" id="GO:0009279">
    <property type="term" value="C:cell outer membrane"/>
    <property type="evidence" value="ECO:0007669"/>
    <property type="project" value="UniProtKB-SubCell"/>
</dbReference>
<organism evidence="10 11">
    <name type="scientific">Algoriphagus aquaeductus</name>
    <dbReference type="NCBI Taxonomy" id="475299"/>
    <lineage>
        <taxon>Bacteria</taxon>
        <taxon>Pseudomonadati</taxon>
        <taxon>Bacteroidota</taxon>
        <taxon>Cytophagia</taxon>
        <taxon>Cytophagales</taxon>
        <taxon>Cyclobacteriaceae</taxon>
        <taxon>Algoriphagus</taxon>
    </lineage>
</organism>
<reference evidence="10 11" key="1">
    <citation type="submission" date="2018-06" db="EMBL/GenBank/DDBJ databases">
        <title>Genomic Encyclopedia of Archaeal and Bacterial Type Strains, Phase II (KMG-II): from individual species to whole genera.</title>
        <authorList>
            <person name="Goeker M."/>
        </authorList>
    </citation>
    <scope>NUCLEOTIDE SEQUENCE [LARGE SCALE GENOMIC DNA]</scope>
    <source>
        <strain evidence="10 11">T4</strain>
    </source>
</reference>
<dbReference type="EMBL" id="QKTX01000019">
    <property type="protein sequence ID" value="PZV77637.1"/>
    <property type="molecule type" value="Genomic_DNA"/>
</dbReference>
<dbReference type="SUPFAM" id="SSF56935">
    <property type="entry name" value="Porins"/>
    <property type="match status" value="1"/>
</dbReference>
<dbReference type="Pfam" id="PF07715">
    <property type="entry name" value="Plug"/>
    <property type="match status" value="1"/>
</dbReference>
<keyword evidence="5" id="KW-0732">Signal</keyword>
<name>A0A326RJN2_9BACT</name>
<sequence length="820" mass="91679">MAPFPWNYTNLNLMRSKPDGMKKLLLVTFLFFGLTSLWAQNNPIKREVIGRDVGQLKGIRLSGRIIDEITGQAMVGATVSIPELNLTRITDNNGSFELVLDRAEYTLEFRYVGYETKIYPITAVGDGRLSIRMIQEDFTLDDVVIYGSDPEKNIRSTNMGAVTLSVNTMRELPPFLGEVDIVRSLATLPGVSQVGEASSGLNVRGGGVDQNLIQFAGAPIYNPSHMFGLFTAFNPDMVNDVTLYKAVVPARFGGRSSAILDIAPKAGSVDKWGGEVMASSYSGKISLNGPLIKNKVSVLGGFRASYINWLLQSLTNPTLNTSNANFYDGNLIINAPLSDRNEFTYSYYTSYDDFAFASDTTISWKNTAHSLIWKSKLSEKLAMEANGFYTLYDYGIFNRSGINDFEINSDIKDLGGRLFFSYALGENNKITAGAEYKQLNIQPGELIPTGVEEEILPKKVQNESGREMAAHFQHEFELGEKVGFSYGLRYDLYHYLGPRVVRSYQAGKPVSDGSAIAETAYGEGEVIQTYDGLAPRASFRYSFNKASSVKLGYNKMYQFIHLISNTATIAPSDVWKLSDGFIQPQIADQFSLGYYNNFKGNIFETSVEVYYKDLQNVVEYKDGANLILQNHLETELIPAEGKSYGAEFYVKKNLGRLTGWISYTYSRSLRRVITPFEEENINDGKWYAANFDKPHDLTLIGNYKVSTNTSFSATFAYSTGRPITFPEAKFDFSGNNLAYFNDRNQQRLPDFHRLDFAINFKLNGTGKFYDGNWTFSVLNVYGRKNPFSIFFDDAPGQPPQALRLALLGIPLPSLSYSIKF</sequence>
<dbReference type="InterPro" id="IPR036942">
    <property type="entry name" value="Beta-barrel_TonB_sf"/>
</dbReference>
<dbReference type="InterPro" id="IPR039426">
    <property type="entry name" value="TonB-dep_rcpt-like"/>
</dbReference>
<dbReference type="GO" id="GO:0015344">
    <property type="term" value="F:siderophore uptake transmembrane transporter activity"/>
    <property type="evidence" value="ECO:0007669"/>
    <property type="project" value="TreeGrafter"/>
</dbReference>
<gene>
    <name evidence="10" type="ORF">CLV31_11950</name>
</gene>
<evidence type="ECO:0000256" key="7">
    <source>
        <dbReference type="ARBA" id="ARBA00023237"/>
    </source>
</evidence>
<evidence type="ECO:0000256" key="1">
    <source>
        <dbReference type="ARBA" id="ARBA00004571"/>
    </source>
</evidence>
<comment type="similarity">
    <text evidence="8">Belongs to the TonB-dependent receptor family.</text>
</comment>
<evidence type="ECO:0000256" key="3">
    <source>
        <dbReference type="ARBA" id="ARBA00022452"/>
    </source>
</evidence>
<dbReference type="PANTHER" id="PTHR30069:SF29">
    <property type="entry name" value="HEMOGLOBIN AND HEMOGLOBIN-HAPTOGLOBIN-BINDING PROTEIN 1-RELATED"/>
    <property type="match status" value="1"/>
</dbReference>
<proteinExistence type="inferred from homology"/>
<feature type="domain" description="TonB-dependent receptor plug" evidence="9">
    <location>
        <begin position="178"/>
        <end position="257"/>
    </location>
</feature>
<comment type="caution">
    <text evidence="10">The sequence shown here is derived from an EMBL/GenBank/DDBJ whole genome shotgun (WGS) entry which is preliminary data.</text>
</comment>
<dbReference type="Proteomes" id="UP000248917">
    <property type="component" value="Unassembled WGS sequence"/>
</dbReference>
<evidence type="ECO:0000256" key="6">
    <source>
        <dbReference type="ARBA" id="ARBA00023136"/>
    </source>
</evidence>
<keyword evidence="6 8" id="KW-0472">Membrane</keyword>
<dbReference type="PROSITE" id="PS52016">
    <property type="entry name" value="TONB_DEPENDENT_REC_3"/>
    <property type="match status" value="1"/>
</dbReference>
<evidence type="ECO:0000256" key="8">
    <source>
        <dbReference type="PROSITE-ProRule" id="PRU01360"/>
    </source>
</evidence>
<dbReference type="Pfam" id="PF13715">
    <property type="entry name" value="CarbopepD_reg_2"/>
    <property type="match status" value="1"/>
</dbReference>
<dbReference type="SUPFAM" id="SSF49464">
    <property type="entry name" value="Carboxypeptidase regulatory domain-like"/>
    <property type="match status" value="1"/>
</dbReference>
<dbReference type="InterPro" id="IPR008969">
    <property type="entry name" value="CarboxyPept-like_regulatory"/>
</dbReference>
<dbReference type="PANTHER" id="PTHR30069">
    <property type="entry name" value="TONB-DEPENDENT OUTER MEMBRANE RECEPTOR"/>
    <property type="match status" value="1"/>
</dbReference>
<dbReference type="AlphaFoldDB" id="A0A326RJN2"/>
<evidence type="ECO:0000256" key="4">
    <source>
        <dbReference type="ARBA" id="ARBA00022692"/>
    </source>
</evidence>
<protein>
    <submittedName>
        <fullName evidence="10">TonB-dependent receptor-like protein</fullName>
    </submittedName>
</protein>
<evidence type="ECO:0000313" key="10">
    <source>
        <dbReference type="EMBL" id="PZV77637.1"/>
    </source>
</evidence>
<keyword evidence="7 8" id="KW-0998">Cell outer membrane</keyword>
<evidence type="ECO:0000313" key="11">
    <source>
        <dbReference type="Proteomes" id="UP000248917"/>
    </source>
</evidence>
<dbReference type="Gene3D" id="2.170.130.10">
    <property type="entry name" value="TonB-dependent receptor, plug domain"/>
    <property type="match status" value="1"/>
</dbReference>
<keyword evidence="11" id="KW-1185">Reference proteome</keyword>
<dbReference type="InterPro" id="IPR012910">
    <property type="entry name" value="Plug_dom"/>
</dbReference>